<dbReference type="AlphaFoldDB" id="A0A7D5DE32"/>
<dbReference type="Pfam" id="PF19464">
    <property type="entry name" value="DUF6001"/>
    <property type="match status" value="1"/>
</dbReference>
<proteinExistence type="predicted"/>
<evidence type="ECO:0000313" key="1">
    <source>
        <dbReference type="EMBL" id="QKZ25902.1"/>
    </source>
</evidence>
<sequence>MELSSAVQDFVKKNVQDFLGARNIGFNFLNEVASRQCDPGTLLLTSSAVHGIATMASDIDMLCVVDEPVSTEQMATQIHQEGLHLELLLFNAADVHLALGELTSLAQSPALICLQNYSRWDKRNKVPRKYVERLVYGVTNDLTTPYLSALGDLCVVVSRKDLDVFRVNVACSRLAQRSDEPFAAIGYLMNALTAAMNSLLSMSGWVLSNKKWTLRRWNKSRDLVFLDLCPTTWTEVSALWADLAKGPAVLDEALSRIETLLQQMTGRLAPELLRDEPFTGLQGKCCAVSVARPSRSGLRWQRLCTTGRERAGRRNAGAVFRRSVPVAAALCPRTPASDPRRDLESIIATPVRGQRQLRSTACLKHDKTQPCVGFLG</sequence>
<dbReference type="EMBL" id="MT551013">
    <property type="protein sequence ID" value="QKZ25902.1"/>
    <property type="molecule type" value="Genomic_DNA"/>
</dbReference>
<protein>
    <submittedName>
        <fullName evidence="1">Uncharacterized protein</fullName>
    </submittedName>
</protein>
<organism evidence="1">
    <name type="scientific">Pseudomonas syringae pv. actinidiae</name>
    <dbReference type="NCBI Taxonomy" id="103796"/>
    <lineage>
        <taxon>Bacteria</taxon>
        <taxon>Pseudomonadati</taxon>
        <taxon>Pseudomonadota</taxon>
        <taxon>Gammaproteobacteria</taxon>
        <taxon>Pseudomonadales</taxon>
        <taxon>Pseudomonadaceae</taxon>
        <taxon>Pseudomonas</taxon>
        <taxon>Pseudomonas syringae</taxon>
    </lineage>
</organism>
<reference evidence="1" key="1">
    <citation type="journal article" date="2020" name="Microbiol. Resour. Announc.">
        <title>Draft Genome Sequences of 10 Strains of Pseudomonas syringae pv. actinidiae Biovar 1, a Major Kiwifruit Bacterial Canker Pathogen in Japan.</title>
        <authorList>
            <person name="Fujikawa T."/>
            <person name="Hatomi H."/>
            <person name="Sawada H."/>
        </authorList>
    </citation>
    <scope>NUCLEOTIDE SEQUENCE</scope>
    <source>
        <strain evidence="1">MAFF613024</strain>
    </source>
</reference>
<dbReference type="InterPro" id="IPR046043">
    <property type="entry name" value="DUF6001"/>
</dbReference>
<accession>A0A7D5DE32</accession>
<name>A0A7D5DE32_PSESF</name>